<protein>
    <recommendedName>
        <fullName evidence="3">K Homology domain-containing protein</fullName>
    </recommendedName>
</protein>
<dbReference type="SMART" id="SM00322">
    <property type="entry name" value="KH"/>
    <property type="match status" value="1"/>
</dbReference>
<dbReference type="GO" id="GO:0003723">
    <property type="term" value="F:RNA binding"/>
    <property type="evidence" value="ECO:0007669"/>
    <property type="project" value="UniProtKB-UniRule"/>
</dbReference>
<dbReference type="EMBL" id="HBKN01048280">
    <property type="protein sequence ID" value="CAE2338533.1"/>
    <property type="molecule type" value="Transcribed_RNA"/>
</dbReference>
<reference evidence="4" key="1">
    <citation type="submission" date="2021-01" db="EMBL/GenBank/DDBJ databases">
        <authorList>
            <person name="Corre E."/>
            <person name="Pelletier E."/>
            <person name="Niang G."/>
            <person name="Scheremetjew M."/>
            <person name="Finn R."/>
            <person name="Kale V."/>
            <person name="Holt S."/>
            <person name="Cochrane G."/>
            <person name="Meng A."/>
            <person name="Brown T."/>
            <person name="Cohen L."/>
        </authorList>
    </citation>
    <scope>NUCLEOTIDE SEQUENCE</scope>
    <source>
        <strain evidence="4">CCMP 2712</strain>
    </source>
</reference>
<sequence length="102" mass="11254">MKNDPDTKHLDRTPASSLPAESKRSLRVKSSSVGRLIGTGGANIKNLQQEARKVDPHVQIDIREDRKDKEVHEVTVTGTKEATEFVVEAIKGRLKEAILAVI</sequence>
<dbReference type="InterPro" id="IPR036612">
    <property type="entry name" value="KH_dom_type_1_sf"/>
</dbReference>
<dbReference type="InterPro" id="IPR004088">
    <property type="entry name" value="KH_dom_type_1"/>
</dbReference>
<feature type="region of interest" description="Disordered" evidence="2">
    <location>
        <begin position="1"/>
        <end position="32"/>
    </location>
</feature>
<keyword evidence="1" id="KW-0694">RNA-binding</keyword>
<proteinExistence type="predicted"/>
<evidence type="ECO:0000259" key="3">
    <source>
        <dbReference type="SMART" id="SM00322"/>
    </source>
</evidence>
<dbReference type="Pfam" id="PF00013">
    <property type="entry name" value="KH_1"/>
    <property type="match status" value="1"/>
</dbReference>
<dbReference type="Gene3D" id="3.30.1370.10">
    <property type="entry name" value="K Homology domain, type 1"/>
    <property type="match status" value="1"/>
</dbReference>
<gene>
    <name evidence="4" type="ORF">GTHE00462_LOCUS37713</name>
</gene>
<accession>A0A7S4U8F3</accession>
<evidence type="ECO:0000256" key="2">
    <source>
        <dbReference type="SAM" id="MobiDB-lite"/>
    </source>
</evidence>
<dbReference type="AlphaFoldDB" id="A0A7S4U8F3"/>
<evidence type="ECO:0000256" key="1">
    <source>
        <dbReference type="PROSITE-ProRule" id="PRU00117"/>
    </source>
</evidence>
<dbReference type="CDD" id="cd00105">
    <property type="entry name" value="KH-I"/>
    <property type="match status" value="1"/>
</dbReference>
<feature type="domain" description="K Homology" evidence="3">
    <location>
        <begin position="20"/>
        <end position="95"/>
    </location>
</feature>
<evidence type="ECO:0000313" key="4">
    <source>
        <dbReference type="EMBL" id="CAE2338533.1"/>
    </source>
</evidence>
<name>A0A7S4U8F3_GUITH</name>
<dbReference type="SUPFAM" id="SSF54791">
    <property type="entry name" value="Eukaryotic type KH-domain (KH-domain type I)"/>
    <property type="match status" value="1"/>
</dbReference>
<dbReference type="PROSITE" id="PS50084">
    <property type="entry name" value="KH_TYPE_1"/>
    <property type="match status" value="1"/>
</dbReference>
<feature type="compositionally biased region" description="Basic and acidic residues" evidence="2">
    <location>
        <begin position="1"/>
        <end position="12"/>
    </location>
</feature>
<dbReference type="InterPro" id="IPR004087">
    <property type="entry name" value="KH_dom"/>
</dbReference>
<organism evidence="4">
    <name type="scientific">Guillardia theta</name>
    <name type="common">Cryptophyte</name>
    <name type="synonym">Cryptomonas phi</name>
    <dbReference type="NCBI Taxonomy" id="55529"/>
    <lineage>
        <taxon>Eukaryota</taxon>
        <taxon>Cryptophyceae</taxon>
        <taxon>Pyrenomonadales</taxon>
        <taxon>Geminigeraceae</taxon>
        <taxon>Guillardia</taxon>
    </lineage>
</organism>